<dbReference type="AlphaFoldDB" id="A0A8B8ZWY5"/>
<sequence>MERRSGSRESAARLDLKTPNRFVLSQNQANGGSSVQGGSKRMNATCRVKSQELQIKRDCKEVIRQSLTSESQGTCLKGRAAHVVRQSKPSSTDLLARNKSNSDGASEVQLTNTIQRNKPKEEKGDRRWKGSRWKGPQGPSTKIVAPLTGNLRTGNKKEFPSRTGEESNNRREPQLNMSRDGRKPRRETPRWQ</sequence>
<feature type="region of interest" description="Disordered" evidence="1">
    <location>
        <begin position="80"/>
        <end position="192"/>
    </location>
</feature>
<feature type="compositionally biased region" description="Basic and acidic residues" evidence="1">
    <location>
        <begin position="1"/>
        <end position="18"/>
    </location>
</feature>
<feature type="compositionally biased region" description="Polar residues" evidence="1">
    <location>
        <begin position="23"/>
        <end position="37"/>
    </location>
</feature>
<proteinExistence type="predicted"/>
<evidence type="ECO:0000313" key="2">
    <source>
        <dbReference type="Proteomes" id="UP000228380"/>
    </source>
</evidence>
<dbReference type="GeneID" id="103698672"/>
<evidence type="ECO:0000256" key="1">
    <source>
        <dbReference type="SAM" id="MobiDB-lite"/>
    </source>
</evidence>
<accession>A0A8B8ZWY5</accession>
<feature type="compositionally biased region" description="Basic and acidic residues" evidence="1">
    <location>
        <begin position="118"/>
        <end position="128"/>
    </location>
</feature>
<evidence type="ECO:0000313" key="3">
    <source>
        <dbReference type="RefSeq" id="XP_038976053.1"/>
    </source>
</evidence>
<feature type="region of interest" description="Disordered" evidence="1">
    <location>
        <begin position="1"/>
        <end position="43"/>
    </location>
</feature>
<organism evidence="2 3">
    <name type="scientific">Phoenix dactylifera</name>
    <name type="common">Date palm</name>
    <dbReference type="NCBI Taxonomy" id="42345"/>
    <lineage>
        <taxon>Eukaryota</taxon>
        <taxon>Viridiplantae</taxon>
        <taxon>Streptophyta</taxon>
        <taxon>Embryophyta</taxon>
        <taxon>Tracheophyta</taxon>
        <taxon>Spermatophyta</taxon>
        <taxon>Magnoliopsida</taxon>
        <taxon>Liliopsida</taxon>
        <taxon>Arecaceae</taxon>
        <taxon>Coryphoideae</taxon>
        <taxon>Phoeniceae</taxon>
        <taxon>Phoenix</taxon>
    </lineage>
</organism>
<keyword evidence="2" id="KW-1185">Reference proteome</keyword>
<gene>
    <name evidence="3" type="primary">LOC103698672</name>
</gene>
<protein>
    <submittedName>
        <fullName evidence="3">Uncharacterized protein LOC103698672</fullName>
    </submittedName>
</protein>
<dbReference type="KEGG" id="pda:103698672"/>
<name>A0A8B8ZWY5_PHODC</name>
<feature type="compositionally biased region" description="Basic and acidic residues" evidence="1">
    <location>
        <begin position="155"/>
        <end position="173"/>
    </location>
</feature>
<feature type="compositionally biased region" description="Polar residues" evidence="1">
    <location>
        <begin position="87"/>
        <end position="116"/>
    </location>
</feature>
<dbReference type="RefSeq" id="XP_038976053.1">
    <property type="nucleotide sequence ID" value="XM_039120125.1"/>
</dbReference>
<reference evidence="3" key="1">
    <citation type="submission" date="2025-08" db="UniProtKB">
        <authorList>
            <consortium name="RefSeq"/>
        </authorList>
    </citation>
    <scope>IDENTIFICATION</scope>
    <source>
        <tissue evidence="3">Young leaves</tissue>
    </source>
</reference>
<dbReference type="Proteomes" id="UP000228380">
    <property type="component" value="Unplaced"/>
</dbReference>